<reference evidence="1 2" key="1">
    <citation type="journal article" date="2014" name="Genome Announc.">
        <title>Draft genome sequences of eight enterohepatic helicobacter species isolated from both laboratory and wild rodents.</title>
        <authorList>
            <person name="Sheh A."/>
            <person name="Shen Z."/>
            <person name="Fox J.G."/>
        </authorList>
    </citation>
    <scope>NUCLEOTIDE SEQUENCE [LARGE SCALE GENOMIC DNA]</scope>
    <source>
        <strain evidence="1 2">ATCC 700114</strain>
    </source>
</reference>
<dbReference type="GO" id="GO:0016787">
    <property type="term" value="F:hydrolase activity"/>
    <property type="evidence" value="ECO:0007669"/>
    <property type="project" value="UniProtKB-KW"/>
</dbReference>
<organism evidence="1 2">
    <name type="scientific">Helicobacter trogontum</name>
    <dbReference type="NCBI Taxonomy" id="50960"/>
    <lineage>
        <taxon>Bacteria</taxon>
        <taxon>Pseudomonadati</taxon>
        <taxon>Campylobacterota</taxon>
        <taxon>Epsilonproteobacteria</taxon>
        <taxon>Campylobacterales</taxon>
        <taxon>Helicobacteraceae</taxon>
        <taxon>Helicobacter</taxon>
    </lineage>
</organism>
<evidence type="ECO:0000313" key="1">
    <source>
        <dbReference type="EMBL" id="TLD79678.1"/>
    </source>
</evidence>
<sequence>MGKNKELISRFKDMANCANASYAFLEYVYENIESKESV</sequence>
<comment type="caution">
    <text evidence="1">The sequence shown here is derived from an EMBL/GenBank/DDBJ whole genome shotgun (WGS) entry which is preliminary data.</text>
</comment>
<name>A0A4U8S1V8_9HELI</name>
<dbReference type="AlphaFoldDB" id="A0A4U8S1V8"/>
<keyword evidence="1" id="KW-0378">Hydrolase</keyword>
<accession>A0A4U8S1V8</accession>
<dbReference type="EMBL" id="JRPL02000059">
    <property type="protein sequence ID" value="TLD79678.1"/>
    <property type="molecule type" value="Genomic_DNA"/>
</dbReference>
<protein>
    <submittedName>
        <fullName evidence="1">Diadenosine tetraphosphate hydrolase</fullName>
    </submittedName>
</protein>
<dbReference type="Proteomes" id="UP000029878">
    <property type="component" value="Unassembled WGS sequence"/>
</dbReference>
<gene>
    <name evidence="1" type="ORF">LS81_010510</name>
</gene>
<proteinExistence type="predicted"/>
<evidence type="ECO:0000313" key="2">
    <source>
        <dbReference type="Proteomes" id="UP000029878"/>
    </source>
</evidence>